<protein>
    <submittedName>
        <fullName evidence="2">Uncharacterized protein</fullName>
    </submittedName>
</protein>
<sequence length="137" mass="14824">MHQKTSDRLRMAILVVWIVGFLIGTTTHILDLVAGGLGTYAEVPTPLRLFWVSLTVIDPVTAALLALRRRAGIVLALIVILVDIAVNWTVFATVGGHPLFGVVNQTLFAAILLVTAPILWRWFPTPSTAPADQQSSS</sequence>
<comment type="caution">
    <text evidence="2">The sequence shown here is derived from an EMBL/GenBank/DDBJ whole genome shotgun (WGS) entry which is preliminary data.</text>
</comment>
<keyword evidence="3" id="KW-1185">Reference proteome</keyword>
<dbReference type="Proteomes" id="UP001500622">
    <property type="component" value="Unassembled WGS sequence"/>
</dbReference>
<keyword evidence="1" id="KW-1133">Transmembrane helix</keyword>
<reference evidence="3" key="1">
    <citation type="journal article" date="2019" name="Int. J. Syst. Evol. Microbiol.">
        <title>The Global Catalogue of Microorganisms (GCM) 10K type strain sequencing project: providing services to taxonomists for standard genome sequencing and annotation.</title>
        <authorList>
            <consortium name="The Broad Institute Genomics Platform"/>
            <consortium name="The Broad Institute Genome Sequencing Center for Infectious Disease"/>
            <person name="Wu L."/>
            <person name="Ma J."/>
        </authorList>
    </citation>
    <scope>NUCLEOTIDE SEQUENCE [LARGE SCALE GENOMIC DNA]</scope>
    <source>
        <strain evidence="3">JCM 17810</strain>
    </source>
</reference>
<feature type="transmembrane region" description="Helical" evidence="1">
    <location>
        <begin position="49"/>
        <end position="67"/>
    </location>
</feature>
<evidence type="ECO:0000313" key="3">
    <source>
        <dbReference type="Proteomes" id="UP001500622"/>
    </source>
</evidence>
<evidence type="ECO:0000256" key="1">
    <source>
        <dbReference type="SAM" id="Phobius"/>
    </source>
</evidence>
<keyword evidence="1" id="KW-0472">Membrane</keyword>
<evidence type="ECO:0000313" key="2">
    <source>
        <dbReference type="EMBL" id="GAA4421411.1"/>
    </source>
</evidence>
<feature type="transmembrane region" description="Helical" evidence="1">
    <location>
        <begin position="12"/>
        <end position="37"/>
    </location>
</feature>
<proteinExistence type="predicted"/>
<accession>A0ABP8L2E2</accession>
<organism evidence="2 3">
    <name type="scientific">Georgenia halophila</name>
    <dbReference type="NCBI Taxonomy" id="620889"/>
    <lineage>
        <taxon>Bacteria</taxon>
        <taxon>Bacillati</taxon>
        <taxon>Actinomycetota</taxon>
        <taxon>Actinomycetes</taxon>
        <taxon>Micrococcales</taxon>
        <taxon>Bogoriellaceae</taxon>
        <taxon>Georgenia</taxon>
    </lineage>
</organism>
<gene>
    <name evidence="2" type="ORF">GCM10023169_14320</name>
</gene>
<feature type="transmembrane region" description="Helical" evidence="1">
    <location>
        <begin position="74"/>
        <end position="94"/>
    </location>
</feature>
<dbReference type="EMBL" id="BAABGN010000005">
    <property type="protein sequence ID" value="GAA4421411.1"/>
    <property type="molecule type" value="Genomic_DNA"/>
</dbReference>
<feature type="transmembrane region" description="Helical" evidence="1">
    <location>
        <begin position="106"/>
        <end position="123"/>
    </location>
</feature>
<name>A0ABP8L2E2_9MICO</name>
<keyword evidence="1" id="KW-0812">Transmembrane</keyword>